<feature type="non-terminal residue" evidence="1">
    <location>
        <position position="1"/>
    </location>
</feature>
<feature type="non-terminal residue" evidence="1">
    <location>
        <position position="68"/>
    </location>
</feature>
<name>A0ABP0UKP6_9BRYO</name>
<sequence length="68" mass="7404">MWCPQTPSYGCNIKRSFCAFCLAAICGTSDSLPGQQAFSLQGFHHGVLFLAKPTLLLLFIQQQIAKGV</sequence>
<protein>
    <submittedName>
        <fullName evidence="1">Uncharacterized protein</fullName>
    </submittedName>
</protein>
<reference evidence="1" key="1">
    <citation type="submission" date="2024-02" db="EMBL/GenBank/DDBJ databases">
        <authorList>
            <consortium name="ELIXIR-Norway"/>
            <consortium name="Elixir Norway"/>
        </authorList>
    </citation>
    <scope>NUCLEOTIDE SEQUENCE</scope>
</reference>
<keyword evidence="2" id="KW-1185">Reference proteome</keyword>
<dbReference type="EMBL" id="OZ019896">
    <property type="protein sequence ID" value="CAK9222895.1"/>
    <property type="molecule type" value="Genomic_DNA"/>
</dbReference>
<organism evidence="1 2">
    <name type="scientific">Sphagnum troendelagicum</name>
    <dbReference type="NCBI Taxonomy" id="128251"/>
    <lineage>
        <taxon>Eukaryota</taxon>
        <taxon>Viridiplantae</taxon>
        <taxon>Streptophyta</taxon>
        <taxon>Embryophyta</taxon>
        <taxon>Bryophyta</taxon>
        <taxon>Sphagnophytina</taxon>
        <taxon>Sphagnopsida</taxon>
        <taxon>Sphagnales</taxon>
        <taxon>Sphagnaceae</taxon>
        <taxon>Sphagnum</taxon>
    </lineage>
</organism>
<evidence type="ECO:0000313" key="2">
    <source>
        <dbReference type="Proteomes" id="UP001497512"/>
    </source>
</evidence>
<evidence type="ECO:0000313" key="1">
    <source>
        <dbReference type="EMBL" id="CAK9222895.1"/>
    </source>
</evidence>
<proteinExistence type="predicted"/>
<accession>A0ABP0UKP6</accession>
<dbReference type="Proteomes" id="UP001497512">
    <property type="component" value="Chromosome 4"/>
</dbReference>
<gene>
    <name evidence="1" type="ORF">CSSPTR1EN2_LOCUS16514</name>
</gene>